<name>A0AAN7ZH64_9COLE</name>
<dbReference type="SMART" id="SM00249">
    <property type="entry name" value="PHD"/>
    <property type="match status" value="1"/>
</dbReference>
<dbReference type="AlphaFoldDB" id="A0AAN7ZH64"/>
<sequence>MNQIDKTLPKHDEPVNEEIKTNYVLPTQILPLPKRRDTVLRKSKGKKSAILTSTPVKDEIEEETKRREEKKTKGKRNVFETTTEVNEHFVPSTSATANDKKKTKVEKTKFEKKIEIKRILKNSDEDVLCPGCEESFLLTPNDDWIQCNYCEEWWHEACSPYEGIGAFKCDHCV</sequence>
<dbReference type="PROSITE" id="PS01359">
    <property type="entry name" value="ZF_PHD_1"/>
    <property type="match status" value="1"/>
</dbReference>
<proteinExistence type="predicted"/>
<dbReference type="GO" id="GO:0008270">
    <property type="term" value="F:zinc ion binding"/>
    <property type="evidence" value="ECO:0007669"/>
    <property type="project" value="UniProtKB-KW"/>
</dbReference>
<reference evidence="6 7" key="1">
    <citation type="journal article" date="2024" name="Insects">
        <title>An Improved Chromosome-Level Genome Assembly of the Firefly Pyrocoelia pectoralis.</title>
        <authorList>
            <person name="Fu X."/>
            <person name="Meyer-Rochow V.B."/>
            <person name="Ballantyne L."/>
            <person name="Zhu X."/>
        </authorList>
    </citation>
    <scope>NUCLEOTIDE SEQUENCE [LARGE SCALE GENOMIC DNA]</scope>
    <source>
        <strain evidence="6">XCY_ONT2</strain>
    </source>
</reference>
<comment type="caution">
    <text evidence="6">The sequence shown here is derived from an EMBL/GenBank/DDBJ whole genome shotgun (WGS) entry which is preliminary data.</text>
</comment>
<dbReference type="InterPro" id="IPR019786">
    <property type="entry name" value="Zinc_finger_PHD-type_CS"/>
</dbReference>
<dbReference type="CDD" id="cd15517">
    <property type="entry name" value="PHD_TCF19_like"/>
    <property type="match status" value="1"/>
</dbReference>
<dbReference type="Proteomes" id="UP001329430">
    <property type="component" value="Chromosome 8"/>
</dbReference>
<evidence type="ECO:0000256" key="1">
    <source>
        <dbReference type="ARBA" id="ARBA00022723"/>
    </source>
</evidence>
<evidence type="ECO:0000259" key="5">
    <source>
        <dbReference type="SMART" id="SM00249"/>
    </source>
</evidence>
<dbReference type="InterPro" id="IPR013083">
    <property type="entry name" value="Znf_RING/FYVE/PHD"/>
</dbReference>
<evidence type="ECO:0000256" key="4">
    <source>
        <dbReference type="SAM" id="MobiDB-lite"/>
    </source>
</evidence>
<evidence type="ECO:0000256" key="3">
    <source>
        <dbReference type="ARBA" id="ARBA00022833"/>
    </source>
</evidence>
<keyword evidence="1" id="KW-0479">Metal-binding</keyword>
<keyword evidence="3" id="KW-0862">Zinc</keyword>
<dbReference type="SUPFAM" id="SSF57903">
    <property type="entry name" value="FYVE/PHD zinc finger"/>
    <property type="match status" value="1"/>
</dbReference>
<feature type="domain" description="Zinc finger PHD-type" evidence="5">
    <location>
        <begin position="128"/>
        <end position="173"/>
    </location>
</feature>
<gene>
    <name evidence="6" type="ORF">RI129_011062</name>
</gene>
<dbReference type="InterPro" id="IPR001965">
    <property type="entry name" value="Znf_PHD"/>
</dbReference>
<evidence type="ECO:0000256" key="2">
    <source>
        <dbReference type="ARBA" id="ARBA00022771"/>
    </source>
</evidence>
<dbReference type="EMBL" id="JAVRBK010000008">
    <property type="protein sequence ID" value="KAK5640251.1"/>
    <property type="molecule type" value="Genomic_DNA"/>
</dbReference>
<evidence type="ECO:0000313" key="6">
    <source>
        <dbReference type="EMBL" id="KAK5640251.1"/>
    </source>
</evidence>
<evidence type="ECO:0000313" key="7">
    <source>
        <dbReference type="Proteomes" id="UP001329430"/>
    </source>
</evidence>
<keyword evidence="7" id="KW-1185">Reference proteome</keyword>
<organism evidence="6 7">
    <name type="scientific">Pyrocoelia pectoralis</name>
    <dbReference type="NCBI Taxonomy" id="417401"/>
    <lineage>
        <taxon>Eukaryota</taxon>
        <taxon>Metazoa</taxon>
        <taxon>Ecdysozoa</taxon>
        <taxon>Arthropoda</taxon>
        <taxon>Hexapoda</taxon>
        <taxon>Insecta</taxon>
        <taxon>Pterygota</taxon>
        <taxon>Neoptera</taxon>
        <taxon>Endopterygota</taxon>
        <taxon>Coleoptera</taxon>
        <taxon>Polyphaga</taxon>
        <taxon>Elateriformia</taxon>
        <taxon>Elateroidea</taxon>
        <taxon>Lampyridae</taxon>
        <taxon>Lampyrinae</taxon>
        <taxon>Pyrocoelia</taxon>
    </lineage>
</organism>
<feature type="region of interest" description="Disordered" evidence="4">
    <location>
        <begin position="41"/>
        <end position="80"/>
    </location>
</feature>
<accession>A0AAN7ZH64</accession>
<dbReference type="InterPro" id="IPR011011">
    <property type="entry name" value="Znf_FYVE_PHD"/>
</dbReference>
<keyword evidence="2" id="KW-0863">Zinc-finger</keyword>
<dbReference type="Gene3D" id="3.30.40.10">
    <property type="entry name" value="Zinc/RING finger domain, C3HC4 (zinc finger)"/>
    <property type="match status" value="1"/>
</dbReference>
<protein>
    <recommendedName>
        <fullName evidence="5">Zinc finger PHD-type domain-containing protein</fullName>
    </recommendedName>
</protein>